<proteinExistence type="inferred from homology"/>
<evidence type="ECO:0000256" key="7">
    <source>
        <dbReference type="PIRSR" id="PIRSR602717-51"/>
    </source>
</evidence>
<accession>A0AAV0XY52</accession>
<keyword evidence="3" id="KW-0808">Transferase</keyword>
<dbReference type="EC" id="2.3.1.48" evidence="2 8"/>
<dbReference type="GO" id="GO:0005705">
    <property type="term" value="C:polytene chromosome interband"/>
    <property type="evidence" value="ECO:0007669"/>
    <property type="project" value="UniProtKB-ARBA"/>
</dbReference>
<evidence type="ECO:0000256" key="8">
    <source>
        <dbReference type="RuleBase" id="RU361211"/>
    </source>
</evidence>
<evidence type="ECO:0000313" key="11">
    <source>
        <dbReference type="EMBL" id="CAI6373510.1"/>
    </source>
</evidence>
<dbReference type="InterPro" id="IPR050603">
    <property type="entry name" value="MYST_HAT"/>
</dbReference>
<dbReference type="GO" id="GO:0035267">
    <property type="term" value="C:NuA4 histone acetyltransferase complex"/>
    <property type="evidence" value="ECO:0007669"/>
    <property type="project" value="TreeGrafter"/>
</dbReference>
<dbReference type="InterPro" id="IPR016197">
    <property type="entry name" value="Chromo-like_dom_sf"/>
</dbReference>
<comment type="subcellular location">
    <subcellularLocation>
        <location evidence="8">Nucleus</location>
    </subcellularLocation>
</comment>
<dbReference type="SUPFAM" id="SSF55729">
    <property type="entry name" value="Acyl-CoA N-acyltransferases (Nat)"/>
    <property type="match status" value="1"/>
</dbReference>
<evidence type="ECO:0000259" key="10">
    <source>
        <dbReference type="PROSITE" id="PS51726"/>
    </source>
</evidence>
<evidence type="ECO:0000256" key="3">
    <source>
        <dbReference type="ARBA" id="ARBA00022679"/>
    </source>
</evidence>
<reference evidence="11 12" key="1">
    <citation type="submission" date="2023-01" db="EMBL/GenBank/DDBJ databases">
        <authorList>
            <person name="Whitehead M."/>
        </authorList>
    </citation>
    <scope>NUCLEOTIDE SEQUENCE [LARGE SCALE GENOMIC DNA]</scope>
</reference>
<evidence type="ECO:0000256" key="5">
    <source>
        <dbReference type="ARBA" id="ARBA00023015"/>
    </source>
</evidence>
<dbReference type="InterPro" id="IPR000953">
    <property type="entry name" value="Chromo/chromo_shadow_dom"/>
</dbReference>
<dbReference type="Proteomes" id="UP001160148">
    <property type="component" value="Unassembled WGS sequence"/>
</dbReference>
<dbReference type="GO" id="GO:0072487">
    <property type="term" value="C:MSL complex"/>
    <property type="evidence" value="ECO:0007669"/>
    <property type="project" value="TreeGrafter"/>
</dbReference>
<gene>
    <name evidence="11" type="ORF">MEUPH1_LOCUS27252</name>
</gene>
<dbReference type="Pfam" id="PF17772">
    <property type="entry name" value="zf-MYST"/>
    <property type="match status" value="1"/>
</dbReference>
<comment type="catalytic activity">
    <reaction evidence="8">
        <text>L-lysyl-[protein] + acetyl-CoA = N(6)-acetyl-L-lysyl-[protein] + CoA + H(+)</text>
        <dbReference type="Rhea" id="RHEA:45948"/>
        <dbReference type="Rhea" id="RHEA-COMP:9752"/>
        <dbReference type="Rhea" id="RHEA-COMP:10731"/>
        <dbReference type="ChEBI" id="CHEBI:15378"/>
        <dbReference type="ChEBI" id="CHEBI:29969"/>
        <dbReference type="ChEBI" id="CHEBI:57287"/>
        <dbReference type="ChEBI" id="CHEBI:57288"/>
        <dbReference type="ChEBI" id="CHEBI:61930"/>
        <dbReference type="EC" id="2.3.1.48"/>
    </reaction>
</comment>
<dbReference type="PANTHER" id="PTHR10615">
    <property type="entry name" value="HISTONE ACETYLTRANSFERASE"/>
    <property type="match status" value="1"/>
</dbReference>
<keyword evidence="12" id="KW-1185">Reference proteome</keyword>
<dbReference type="InterPro" id="IPR025995">
    <property type="entry name" value="Tudor-knot"/>
</dbReference>
<evidence type="ECO:0000256" key="4">
    <source>
        <dbReference type="ARBA" id="ARBA00022990"/>
    </source>
</evidence>
<name>A0AAV0XY52_9HEMI</name>
<dbReference type="Gene3D" id="2.30.30.140">
    <property type="match status" value="1"/>
</dbReference>
<dbReference type="GO" id="GO:0006355">
    <property type="term" value="P:regulation of DNA-templated transcription"/>
    <property type="evidence" value="ECO:0007669"/>
    <property type="project" value="InterPro"/>
</dbReference>
<dbReference type="CDD" id="cd04301">
    <property type="entry name" value="NAT_SF"/>
    <property type="match status" value="1"/>
</dbReference>
<dbReference type="SMART" id="SM00298">
    <property type="entry name" value="CHROMO"/>
    <property type="match status" value="1"/>
</dbReference>
<protein>
    <recommendedName>
        <fullName evidence="2 8">Histone acetyltransferase</fullName>
        <ecNumber evidence="2 8">2.3.1.48</ecNumber>
    </recommendedName>
</protein>
<feature type="compositionally biased region" description="Basic residues" evidence="9">
    <location>
        <begin position="1"/>
        <end position="11"/>
    </location>
</feature>
<evidence type="ECO:0000256" key="1">
    <source>
        <dbReference type="ARBA" id="ARBA00010107"/>
    </source>
</evidence>
<comment type="similarity">
    <text evidence="1 8">Belongs to the MYST (SAS/MOZ) family.</text>
</comment>
<comment type="caution">
    <text evidence="11">The sequence shown here is derived from an EMBL/GenBank/DDBJ whole genome shotgun (WGS) entry which is preliminary data.</text>
</comment>
<evidence type="ECO:0000256" key="2">
    <source>
        <dbReference type="ARBA" id="ARBA00013184"/>
    </source>
</evidence>
<dbReference type="GO" id="GO:0140861">
    <property type="term" value="P:DNA repair-dependent chromatin remodeling"/>
    <property type="evidence" value="ECO:0007669"/>
    <property type="project" value="UniProtKB-ARBA"/>
</dbReference>
<dbReference type="EMBL" id="CARXXK010001098">
    <property type="protein sequence ID" value="CAI6373510.1"/>
    <property type="molecule type" value="Genomic_DNA"/>
</dbReference>
<dbReference type="InterPro" id="IPR036388">
    <property type="entry name" value="WH-like_DNA-bd_sf"/>
</dbReference>
<dbReference type="Gene3D" id="3.40.630.30">
    <property type="match status" value="1"/>
</dbReference>
<dbReference type="Pfam" id="PF01853">
    <property type="entry name" value="MOZ_SAS"/>
    <property type="match status" value="1"/>
</dbReference>
<dbReference type="Gene3D" id="3.30.60.60">
    <property type="entry name" value="N-acetyl transferase-like"/>
    <property type="match status" value="1"/>
</dbReference>
<dbReference type="Gene3D" id="1.10.10.10">
    <property type="entry name" value="Winged helix-like DNA-binding domain superfamily/Winged helix DNA-binding domain"/>
    <property type="match status" value="1"/>
</dbReference>
<evidence type="ECO:0000256" key="9">
    <source>
        <dbReference type="SAM" id="MobiDB-lite"/>
    </source>
</evidence>
<dbReference type="GO" id="GO:0044545">
    <property type="term" value="C:NSL complex"/>
    <property type="evidence" value="ECO:0007669"/>
    <property type="project" value="TreeGrafter"/>
</dbReference>
<dbReference type="SUPFAM" id="SSF54160">
    <property type="entry name" value="Chromo domain-like"/>
    <property type="match status" value="1"/>
</dbReference>
<keyword evidence="6" id="KW-0804">Transcription</keyword>
<feature type="domain" description="MYST-type HAT" evidence="10">
    <location>
        <begin position="132"/>
        <end position="405"/>
    </location>
</feature>
<keyword evidence="8" id="KW-0539">Nucleus</keyword>
<dbReference type="InterPro" id="IPR016181">
    <property type="entry name" value="Acyl_CoA_acyltransferase"/>
</dbReference>
<dbReference type="GO" id="GO:0046972">
    <property type="term" value="F:histone H4K16 acetyltransferase activity"/>
    <property type="evidence" value="ECO:0007669"/>
    <property type="project" value="TreeGrafter"/>
</dbReference>
<dbReference type="InterPro" id="IPR040706">
    <property type="entry name" value="Zf-MYST"/>
</dbReference>
<sequence length="407" mass="47932">MSVKMKKHQKQISKGPDYPKTANGSSKSEKPKDPSEGEQLDVGEHFMVRRHDDSEHPSEIVHKRFNDTKKLFEYLVHYDGYDRRLDEWVPRDRIMNSRNRKRRRDEINHVPMSYEKMDPTMAASKKEHEAINKIKYISKVQLGMYEIDTWYFSPFPGEYQKQSQIFICEYCLKYCKLKNSFIYHLTQCTWKEPPGVKVYHKESLSIWEVDSSQQKLYCQNLSLMAKLFLNDKTIYFDVEPFLFYILWNVNKDDGHFIGYFSKEKESLECYNVACLLIMPQFQKKGYGKLLIAFSYELSKLEGLVASPEEPLSDLGKLSYTSYWSWTLLEILKNAYGSISIESLSTMTSITQTDIISTLQSMNLLKYCKDQHVICVTPEMIKQLVSSIHYKRPRFILEGSDIKWTPKK</sequence>
<dbReference type="GO" id="GO:0005634">
    <property type="term" value="C:nucleus"/>
    <property type="evidence" value="ECO:0007669"/>
    <property type="project" value="UniProtKB-SubCell"/>
</dbReference>
<dbReference type="InterPro" id="IPR002717">
    <property type="entry name" value="HAT_MYST-type"/>
</dbReference>
<dbReference type="Pfam" id="PF11717">
    <property type="entry name" value="Tudor-knot"/>
    <property type="match status" value="1"/>
</dbReference>
<dbReference type="FunFam" id="1.10.10.10:FF:000022">
    <property type="entry name" value="Histone acetyltransferase"/>
    <property type="match status" value="1"/>
</dbReference>
<keyword evidence="5" id="KW-0805">Transcription regulation</keyword>
<feature type="active site" description="Proton donor/acceptor" evidence="7">
    <location>
        <position position="308"/>
    </location>
</feature>
<evidence type="ECO:0000256" key="6">
    <source>
        <dbReference type="ARBA" id="ARBA00023163"/>
    </source>
</evidence>
<feature type="region of interest" description="Disordered" evidence="9">
    <location>
        <begin position="1"/>
        <end position="40"/>
    </location>
</feature>
<dbReference type="PANTHER" id="PTHR10615:SF82">
    <property type="entry name" value="HISTONE ACETYLTRANSFERASE KAT8"/>
    <property type="match status" value="1"/>
</dbReference>
<dbReference type="AlphaFoldDB" id="A0AAV0XY52"/>
<dbReference type="FunFam" id="3.30.60.60:FF:000001">
    <property type="entry name" value="Histone acetyltransferase"/>
    <property type="match status" value="1"/>
</dbReference>
<dbReference type="PROSITE" id="PS51726">
    <property type="entry name" value="MYST_HAT"/>
    <property type="match status" value="1"/>
</dbReference>
<evidence type="ECO:0000313" key="12">
    <source>
        <dbReference type="Proteomes" id="UP001160148"/>
    </source>
</evidence>
<organism evidence="11 12">
    <name type="scientific">Macrosiphum euphorbiae</name>
    <name type="common">potato aphid</name>
    <dbReference type="NCBI Taxonomy" id="13131"/>
    <lineage>
        <taxon>Eukaryota</taxon>
        <taxon>Metazoa</taxon>
        <taxon>Ecdysozoa</taxon>
        <taxon>Arthropoda</taxon>
        <taxon>Hexapoda</taxon>
        <taxon>Insecta</taxon>
        <taxon>Pterygota</taxon>
        <taxon>Neoptera</taxon>
        <taxon>Paraneoptera</taxon>
        <taxon>Hemiptera</taxon>
        <taxon>Sternorrhyncha</taxon>
        <taxon>Aphidomorpha</taxon>
        <taxon>Aphidoidea</taxon>
        <taxon>Aphididae</taxon>
        <taxon>Macrosiphini</taxon>
        <taxon>Macrosiphum</taxon>
    </lineage>
</organism>
<keyword evidence="4" id="KW-0007">Acetylation</keyword>